<evidence type="ECO:0000313" key="10">
    <source>
        <dbReference type="Proteomes" id="UP000000561"/>
    </source>
</evidence>
<name>A0A0D1E610_MYCMD</name>
<gene>
    <name evidence="9" type="ORF">UMAG_00958</name>
</gene>
<dbReference type="eggNOG" id="KOG3140">
    <property type="taxonomic scope" value="Eukaryota"/>
</dbReference>
<feature type="region of interest" description="Disordered" evidence="6">
    <location>
        <begin position="338"/>
        <end position="357"/>
    </location>
</feature>
<keyword evidence="10" id="KW-1185">Reference proteome</keyword>
<evidence type="ECO:0000256" key="1">
    <source>
        <dbReference type="ARBA" id="ARBA00004141"/>
    </source>
</evidence>
<dbReference type="PANTHER" id="PTHR43220:SF21">
    <property type="entry name" value="TRANSMEMBRANE PROTEIN 41A"/>
    <property type="match status" value="1"/>
</dbReference>
<feature type="compositionally biased region" description="Low complexity" evidence="6">
    <location>
        <begin position="206"/>
        <end position="223"/>
    </location>
</feature>
<evidence type="ECO:0000259" key="8">
    <source>
        <dbReference type="Pfam" id="PF09335"/>
    </source>
</evidence>
<evidence type="ECO:0000256" key="4">
    <source>
        <dbReference type="ARBA" id="ARBA00022989"/>
    </source>
</evidence>
<protein>
    <recommendedName>
        <fullName evidence="8">VTT domain-containing protein</fullName>
    </recommendedName>
</protein>
<dbReference type="RefSeq" id="XP_011386954.1">
    <property type="nucleotide sequence ID" value="XM_011388652.1"/>
</dbReference>
<keyword evidence="2 7" id="KW-0812">Transmembrane</keyword>
<dbReference type="Proteomes" id="UP000000561">
    <property type="component" value="Chromosome 2"/>
</dbReference>
<feature type="region of interest" description="Disordered" evidence="6">
    <location>
        <begin position="135"/>
        <end position="189"/>
    </location>
</feature>
<sequence>MEQTSSSRATLASPPRLVRAKTDDSFAPASSLIHKTDTSAQQAFASSLDELAGDEVAGPAGAASSSSTRKGQANRARTRSVSSITIPVSQLTRTTLSSLHVGVEDVLDRGPGTPDFTLPASTPAWRRADVERGRTMSSLGQGLQLISEAERSVGPSSRTSVARPRSGSDASGSSDSSDSHKKKAAPLSAFSRPRLSALRSFLSSFSAKNSTTNSGSTPNTPQSEGIPPLQPQSLVMPSARPAAPYGLTGLNDDSPPLTPVSDPDEQCEYQQYVNVFRRQFIPKQPIRSHGPPKHQWSAAQAAADAAQADLDERNRITPPDTSHWSISPPFTISDAASPVASSRAFSPPTRPDSTVTSSSVYQGILPSHLVSGAAAGSRSTTPTSSATTSTSDRPPRAYNMFDVDTYRIESAGKTLLALLPRIQINLSSWRLSMPNLRPHLPRLGFLFAIFAASTCCILFMLSTLPLTLPKHITSLTLAEIKELAMSLKLYSQSSNKAFIHTLVVLGTFFTWKQSFTIPGSLIMNVVFGAMYGTYSGTLYTSVLTSVGGVFCYLLSAPLAPLITSLPGLAKPLDAMRRALSPGRARASGRSVVISNMNGGSNGNVWTYLLVLRVLPIVPYGLMNIACGVLGVPLAPYAGTLAVGSIPWNFVTCQVGDLLQEIVEALPVDDGMTVSGLKDKAKSSAGGGMRAIVDRIWNREMVVKLVLLSIASLLPMVLSRYLKRKRKQAEAEGYHPLNANEEEHDHIDDEESDRPGSRRSSTLWTGGVAEKRLPTQTIELDNVDGSAFASQASVGRNNSMRSAWL</sequence>
<dbReference type="Pfam" id="PF09335">
    <property type="entry name" value="VTT_dom"/>
    <property type="match status" value="1"/>
</dbReference>
<feature type="region of interest" description="Disordered" evidence="6">
    <location>
        <begin position="372"/>
        <end position="396"/>
    </location>
</feature>
<dbReference type="InParanoid" id="A0A0D1E610"/>
<dbReference type="GO" id="GO:0016020">
    <property type="term" value="C:membrane"/>
    <property type="evidence" value="ECO:0007669"/>
    <property type="project" value="UniProtKB-SubCell"/>
</dbReference>
<dbReference type="OMA" id="GLMNIAC"/>
<evidence type="ECO:0000256" key="5">
    <source>
        <dbReference type="ARBA" id="ARBA00023136"/>
    </source>
</evidence>
<feature type="region of interest" description="Disordered" evidence="6">
    <location>
        <begin position="1"/>
        <end position="23"/>
    </location>
</feature>
<keyword evidence="4 7" id="KW-1133">Transmembrane helix</keyword>
<dbReference type="EMBL" id="CM003141">
    <property type="protein sequence ID" value="KIS71041.1"/>
    <property type="molecule type" value="Genomic_DNA"/>
</dbReference>
<evidence type="ECO:0000256" key="3">
    <source>
        <dbReference type="ARBA" id="ARBA00022729"/>
    </source>
</evidence>
<organism evidence="9 10">
    <name type="scientific">Mycosarcoma maydis</name>
    <name type="common">Corn smut fungus</name>
    <name type="synonym">Ustilago maydis</name>
    <dbReference type="NCBI Taxonomy" id="5270"/>
    <lineage>
        <taxon>Eukaryota</taxon>
        <taxon>Fungi</taxon>
        <taxon>Dikarya</taxon>
        <taxon>Basidiomycota</taxon>
        <taxon>Ustilaginomycotina</taxon>
        <taxon>Ustilaginomycetes</taxon>
        <taxon>Ustilaginales</taxon>
        <taxon>Ustilaginaceae</taxon>
        <taxon>Mycosarcoma</taxon>
    </lineage>
</organism>
<keyword evidence="3" id="KW-0732">Signal</keyword>
<feature type="compositionally biased region" description="Polar residues" evidence="6">
    <location>
        <begin position="1"/>
        <end position="10"/>
    </location>
</feature>
<feature type="transmembrane region" description="Helical" evidence="7">
    <location>
        <begin position="604"/>
        <end position="621"/>
    </location>
</feature>
<dbReference type="InterPro" id="IPR045014">
    <property type="entry name" value="TM41A/B"/>
</dbReference>
<feature type="region of interest" description="Disordered" evidence="6">
    <location>
        <begin position="206"/>
        <end position="264"/>
    </location>
</feature>
<evidence type="ECO:0000313" key="9">
    <source>
        <dbReference type="EMBL" id="KIS71041.1"/>
    </source>
</evidence>
<feature type="compositionally biased region" description="Low complexity" evidence="6">
    <location>
        <begin position="167"/>
        <end position="176"/>
    </location>
</feature>
<feature type="domain" description="VTT" evidence="8">
    <location>
        <begin position="517"/>
        <end position="656"/>
    </location>
</feature>
<dbReference type="GeneID" id="23562110"/>
<feature type="compositionally biased region" description="Low complexity" evidence="6">
    <location>
        <begin position="372"/>
        <end position="392"/>
    </location>
</feature>
<accession>A0A0D1E610</accession>
<evidence type="ECO:0000256" key="2">
    <source>
        <dbReference type="ARBA" id="ARBA00022692"/>
    </source>
</evidence>
<feature type="transmembrane region" description="Helical" evidence="7">
    <location>
        <begin position="700"/>
        <end position="717"/>
    </location>
</feature>
<dbReference type="PANTHER" id="PTHR43220">
    <property type="match status" value="1"/>
</dbReference>
<comment type="subcellular location">
    <subcellularLocation>
        <location evidence="1">Membrane</location>
        <topology evidence="1">Multi-pass membrane protein</topology>
    </subcellularLocation>
</comment>
<evidence type="ECO:0000256" key="7">
    <source>
        <dbReference type="SAM" id="Phobius"/>
    </source>
</evidence>
<dbReference type="InterPro" id="IPR032816">
    <property type="entry name" value="VTT_dom"/>
</dbReference>
<evidence type="ECO:0000256" key="6">
    <source>
        <dbReference type="SAM" id="MobiDB-lite"/>
    </source>
</evidence>
<dbReference type="STRING" id="237631.A0A0D1E610"/>
<feature type="compositionally biased region" description="Low complexity" evidence="6">
    <location>
        <begin position="57"/>
        <end position="67"/>
    </location>
</feature>
<reference evidence="9 10" key="1">
    <citation type="journal article" date="2006" name="Nature">
        <title>Insights from the genome of the biotrophic fungal plant pathogen Ustilago maydis.</title>
        <authorList>
            <person name="Kamper J."/>
            <person name="Kahmann R."/>
            <person name="Bolker M."/>
            <person name="Ma L.J."/>
            <person name="Brefort T."/>
            <person name="Saville B.J."/>
            <person name="Banuett F."/>
            <person name="Kronstad J.W."/>
            <person name="Gold S.E."/>
            <person name="Muller O."/>
            <person name="Perlin M.H."/>
            <person name="Wosten H.A."/>
            <person name="de Vries R."/>
            <person name="Ruiz-Herrera J."/>
            <person name="Reynaga-Pena C.G."/>
            <person name="Snetselaar K."/>
            <person name="McCann M."/>
            <person name="Perez-Martin J."/>
            <person name="Feldbrugge M."/>
            <person name="Basse C.W."/>
            <person name="Steinberg G."/>
            <person name="Ibeas J.I."/>
            <person name="Holloman W."/>
            <person name="Guzman P."/>
            <person name="Farman M."/>
            <person name="Stajich J.E."/>
            <person name="Sentandreu R."/>
            <person name="Gonzalez-Prieto J.M."/>
            <person name="Kennell J.C."/>
            <person name="Molina L."/>
            <person name="Schirawski J."/>
            <person name="Mendoza-Mendoza A."/>
            <person name="Greilinger D."/>
            <person name="Munch K."/>
            <person name="Rossel N."/>
            <person name="Scherer M."/>
            <person name="Vranes M."/>
            <person name="Ladendorf O."/>
            <person name="Vincon V."/>
            <person name="Fuchs U."/>
            <person name="Sandrock B."/>
            <person name="Meng S."/>
            <person name="Ho E.C."/>
            <person name="Cahill M.J."/>
            <person name="Boyce K.J."/>
            <person name="Klose J."/>
            <person name="Klosterman S.J."/>
            <person name="Deelstra H.J."/>
            <person name="Ortiz-Castellanos L."/>
            <person name="Li W."/>
            <person name="Sanchez-Alonso P."/>
            <person name="Schreier P.H."/>
            <person name="Hauser-Hahn I."/>
            <person name="Vaupel M."/>
            <person name="Koopmann E."/>
            <person name="Friedrich G."/>
            <person name="Voss H."/>
            <person name="Schluter T."/>
            <person name="Margolis J."/>
            <person name="Platt D."/>
            <person name="Swimmer C."/>
            <person name="Gnirke A."/>
            <person name="Chen F."/>
            <person name="Vysotskaia V."/>
            <person name="Mannhaupt G."/>
            <person name="Guldener U."/>
            <person name="Munsterkotter M."/>
            <person name="Haase D."/>
            <person name="Oesterheld M."/>
            <person name="Mewes H.W."/>
            <person name="Mauceli E.W."/>
            <person name="DeCaprio D."/>
            <person name="Wade C.M."/>
            <person name="Butler J."/>
            <person name="Young S."/>
            <person name="Jaffe D.B."/>
            <person name="Calvo S."/>
            <person name="Nusbaum C."/>
            <person name="Galagan J."/>
            <person name="Birren B.W."/>
        </authorList>
    </citation>
    <scope>NUCLEOTIDE SEQUENCE [LARGE SCALE GENOMIC DNA]</scope>
    <source>
        <strain evidence="10">DSM 14603 / FGSC 9021 / UM521</strain>
    </source>
</reference>
<dbReference type="KEGG" id="uma:UMAG_00958"/>
<dbReference type="VEuPathDB" id="FungiDB:UMAG_00958"/>
<feature type="transmembrane region" description="Helical" evidence="7">
    <location>
        <begin position="443"/>
        <end position="468"/>
    </location>
</feature>
<keyword evidence="5 7" id="KW-0472">Membrane</keyword>
<feature type="region of interest" description="Disordered" evidence="6">
    <location>
        <begin position="731"/>
        <end position="767"/>
    </location>
</feature>
<dbReference type="AlphaFoldDB" id="A0A0D1E610"/>
<proteinExistence type="predicted"/>
<feature type="transmembrane region" description="Helical" evidence="7">
    <location>
        <begin position="515"/>
        <end position="534"/>
    </location>
</feature>
<feature type="region of interest" description="Disordered" evidence="6">
    <location>
        <begin position="55"/>
        <end position="81"/>
    </location>
</feature>
<dbReference type="OrthoDB" id="3364966at2759"/>
<feature type="transmembrane region" description="Helical" evidence="7">
    <location>
        <begin position="541"/>
        <end position="562"/>
    </location>
</feature>